<protein>
    <recommendedName>
        <fullName evidence="5">Secreted protein</fullName>
    </recommendedName>
</protein>
<proteinExistence type="predicted"/>
<sequence>MIVATMLVLFKCADGGSPRLPWYLWVQVREDQAFLCLSKLDSDLTIPRLCPSICQCGPQSGTTKEPRKLANAMSGRDHVQ</sequence>
<name>A0AAD7MQT6_9AGAR</name>
<evidence type="ECO:0000313" key="4">
    <source>
        <dbReference type="Proteomes" id="UP001215598"/>
    </source>
</evidence>
<feature type="signal peptide" evidence="2">
    <location>
        <begin position="1"/>
        <end position="15"/>
    </location>
</feature>
<evidence type="ECO:0000313" key="3">
    <source>
        <dbReference type="EMBL" id="KAJ7728663.1"/>
    </source>
</evidence>
<accession>A0AAD7MQT6</accession>
<keyword evidence="4" id="KW-1185">Reference proteome</keyword>
<gene>
    <name evidence="3" type="ORF">B0H16DRAFT_1588690</name>
</gene>
<feature type="region of interest" description="Disordered" evidence="1">
    <location>
        <begin position="59"/>
        <end position="80"/>
    </location>
</feature>
<reference evidence="3" key="1">
    <citation type="submission" date="2023-03" db="EMBL/GenBank/DDBJ databases">
        <title>Massive genome expansion in bonnet fungi (Mycena s.s.) driven by repeated elements and novel gene families across ecological guilds.</title>
        <authorList>
            <consortium name="Lawrence Berkeley National Laboratory"/>
            <person name="Harder C.B."/>
            <person name="Miyauchi S."/>
            <person name="Viragh M."/>
            <person name="Kuo A."/>
            <person name="Thoen E."/>
            <person name="Andreopoulos B."/>
            <person name="Lu D."/>
            <person name="Skrede I."/>
            <person name="Drula E."/>
            <person name="Henrissat B."/>
            <person name="Morin E."/>
            <person name="Kohler A."/>
            <person name="Barry K."/>
            <person name="LaButti K."/>
            <person name="Morin E."/>
            <person name="Salamov A."/>
            <person name="Lipzen A."/>
            <person name="Mereny Z."/>
            <person name="Hegedus B."/>
            <person name="Baldrian P."/>
            <person name="Stursova M."/>
            <person name="Weitz H."/>
            <person name="Taylor A."/>
            <person name="Grigoriev I.V."/>
            <person name="Nagy L.G."/>
            <person name="Martin F."/>
            <person name="Kauserud H."/>
        </authorList>
    </citation>
    <scope>NUCLEOTIDE SEQUENCE</scope>
    <source>
        <strain evidence="3">CBHHK182m</strain>
    </source>
</reference>
<keyword evidence="2" id="KW-0732">Signal</keyword>
<evidence type="ECO:0008006" key="5">
    <source>
        <dbReference type="Google" id="ProtNLM"/>
    </source>
</evidence>
<organism evidence="3 4">
    <name type="scientific">Mycena metata</name>
    <dbReference type="NCBI Taxonomy" id="1033252"/>
    <lineage>
        <taxon>Eukaryota</taxon>
        <taxon>Fungi</taxon>
        <taxon>Dikarya</taxon>
        <taxon>Basidiomycota</taxon>
        <taxon>Agaricomycotina</taxon>
        <taxon>Agaricomycetes</taxon>
        <taxon>Agaricomycetidae</taxon>
        <taxon>Agaricales</taxon>
        <taxon>Marasmiineae</taxon>
        <taxon>Mycenaceae</taxon>
        <taxon>Mycena</taxon>
    </lineage>
</organism>
<dbReference type="AlphaFoldDB" id="A0AAD7MQT6"/>
<evidence type="ECO:0000256" key="2">
    <source>
        <dbReference type="SAM" id="SignalP"/>
    </source>
</evidence>
<feature type="chain" id="PRO_5042006666" description="Secreted protein" evidence="2">
    <location>
        <begin position="16"/>
        <end position="80"/>
    </location>
</feature>
<dbReference type="EMBL" id="JARKIB010000171">
    <property type="protein sequence ID" value="KAJ7728663.1"/>
    <property type="molecule type" value="Genomic_DNA"/>
</dbReference>
<dbReference type="Proteomes" id="UP001215598">
    <property type="component" value="Unassembled WGS sequence"/>
</dbReference>
<comment type="caution">
    <text evidence="3">The sequence shown here is derived from an EMBL/GenBank/DDBJ whole genome shotgun (WGS) entry which is preliminary data.</text>
</comment>
<evidence type="ECO:0000256" key="1">
    <source>
        <dbReference type="SAM" id="MobiDB-lite"/>
    </source>
</evidence>